<reference evidence="1 2" key="1">
    <citation type="submission" date="2013-04" db="EMBL/GenBank/DDBJ databases">
        <title>Gluconobacter oxydans NBRC 3293 whole genome sequence.</title>
        <authorList>
            <person name="Matsutani M."/>
            <person name="Yakushi T."/>
            <person name="Matsushita K."/>
        </authorList>
    </citation>
    <scope>NUCLEOTIDE SEQUENCE [LARGE SCALE GENOMIC DNA]</scope>
    <source>
        <strain evidence="1 2">NBRC 3293</strain>
    </source>
</reference>
<accession>A0A829X2L2</accession>
<organism evidence="1 2">
    <name type="scientific">Gluconobacter oxydans NBRC 3293</name>
    <dbReference type="NCBI Taxonomy" id="1315969"/>
    <lineage>
        <taxon>Bacteria</taxon>
        <taxon>Pseudomonadati</taxon>
        <taxon>Pseudomonadota</taxon>
        <taxon>Alphaproteobacteria</taxon>
        <taxon>Acetobacterales</taxon>
        <taxon>Acetobacteraceae</taxon>
        <taxon>Gluconobacter</taxon>
    </lineage>
</organism>
<dbReference type="EMBL" id="BARJ01000002">
    <property type="protein sequence ID" value="GEM15919.1"/>
    <property type="molecule type" value="Genomic_DNA"/>
</dbReference>
<gene>
    <name evidence="1" type="ORF">NBRC3293_0416</name>
</gene>
<sequence>MHDAAHTFMVGTENIVTGSLRPSIAPINAAMMETLSTSGLQ</sequence>
<dbReference type="AlphaFoldDB" id="A0A829X2L2"/>
<protein>
    <submittedName>
        <fullName evidence="1">Uncharacterized protein</fullName>
    </submittedName>
</protein>
<name>A0A829X2L2_GLUOY</name>
<proteinExistence type="predicted"/>
<evidence type="ECO:0000313" key="2">
    <source>
        <dbReference type="Proteomes" id="UP000484858"/>
    </source>
</evidence>
<dbReference type="Proteomes" id="UP000484858">
    <property type="component" value="Unassembled WGS sequence"/>
</dbReference>
<evidence type="ECO:0000313" key="1">
    <source>
        <dbReference type="EMBL" id="GEM15919.1"/>
    </source>
</evidence>
<comment type="caution">
    <text evidence="1">The sequence shown here is derived from an EMBL/GenBank/DDBJ whole genome shotgun (WGS) entry which is preliminary data.</text>
</comment>